<dbReference type="STRING" id="75743.A0A401NJ86"/>
<keyword evidence="3" id="KW-1133">Transmembrane helix</keyword>
<proteinExistence type="predicted"/>
<evidence type="ECO:0000313" key="6">
    <source>
        <dbReference type="EMBL" id="GCB60946.1"/>
    </source>
</evidence>
<keyword evidence="7" id="KW-1185">Reference proteome</keyword>
<feature type="domain" description="Ig-like" evidence="5">
    <location>
        <begin position="105"/>
        <end position="193"/>
    </location>
</feature>
<dbReference type="PROSITE" id="PS50835">
    <property type="entry name" value="IG_LIKE"/>
    <property type="match status" value="1"/>
</dbReference>
<sequence length="302" mass="32936">MVRLLVLLVSGLLQIVDAHMIQFLFSYDRSHTPATNLSFAYDGTEVIRFNYTTNQFLATQPVAAPWVQHLNDNERLVKRYVHYGSLAPIVGDAILRVARRLSAKPSINITAHHLPSEKDPLLLICRVDGFYPSGFNATWLLNGDEVEQEVLSSSVLPNRDGTFQATLQVSITPRSGDAYTCQVEHSSSPDKLTATWAPKVRSWPEHGYVSGITVGIVGIMIALAGGIGRWRGPRARGSEPGPSQSRVNTHSDAGSSNADSGVCMQSEAGQLYVGDEQTPNSPPAEHPPSNLEGSPARNIWRL</sequence>
<evidence type="ECO:0000259" key="5">
    <source>
        <dbReference type="PROSITE" id="PS50835"/>
    </source>
</evidence>
<dbReference type="SMART" id="SM00407">
    <property type="entry name" value="IGc1"/>
    <property type="match status" value="1"/>
</dbReference>
<evidence type="ECO:0000256" key="2">
    <source>
        <dbReference type="SAM" id="MobiDB-lite"/>
    </source>
</evidence>
<comment type="caution">
    <text evidence="6">The sequence shown here is derived from an EMBL/GenBank/DDBJ whole genome shotgun (WGS) entry which is preliminary data.</text>
</comment>
<feature type="chain" id="PRO_5019137134" description="Ig-like domain-containing protein" evidence="4">
    <location>
        <begin position="19"/>
        <end position="302"/>
    </location>
</feature>
<dbReference type="OMA" id="AMKWAND"/>
<evidence type="ECO:0000256" key="4">
    <source>
        <dbReference type="SAM" id="SignalP"/>
    </source>
</evidence>
<dbReference type="Pfam" id="PF07654">
    <property type="entry name" value="C1-set"/>
    <property type="match status" value="1"/>
</dbReference>
<dbReference type="InterPro" id="IPR003597">
    <property type="entry name" value="Ig_C1-set"/>
</dbReference>
<dbReference type="PROSITE" id="PS00290">
    <property type="entry name" value="IG_MHC"/>
    <property type="match status" value="1"/>
</dbReference>
<feature type="transmembrane region" description="Helical" evidence="3">
    <location>
        <begin position="208"/>
        <end position="228"/>
    </location>
</feature>
<keyword evidence="1" id="KW-0325">Glycoprotein</keyword>
<dbReference type="EMBL" id="BFAA01007584">
    <property type="protein sequence ID" value="GCB60946.1"/>
    <property type="molecule type" value="Genomic_DNA"/>
</dbReference>
<dbReference type="Gene3D" id="2.60.40.10">
    <property type="entry name" value="Immunoglobulins"/>
    <property type="match status" value="1"/>
</dbReference>
<protein>
    <recommendedName>
        <fullName evidence="5">Ig-like domain-containing protein</fullName>
    </recommendedName>
</protein>
<keyword evidence="3" id="KW-0812">Transmembrane</keyword>
<dbReference type="PANTHER" id="PTHR19944">
    <property type="entry name" value="MHC CLASS II-RELATED"/>
    <property type="match status" value="1"/>
</dbReference>
<evidence type="ECO:0000313" key="7">
    <source>
        <dbReference type="Proteomes" id="UP000288216"/>
    </source>
</evidence>
<dbReference type="InterPro" id="IPR050160">
    <property type="entry name" value="MHC/Immunoglobulin"/>
</dbReference>
<evidence type="ECO:0000256" key="3">
    <source>
        <dbReference type="SAM" id="Phobius"/>
    </source>
</evidence>
<gene>
    <name evidence="6" type="ORF">scyTo_0014254</name>
</gene>
<dbReference type="InterPro" id="IPR013783">
    <property type="entry name" value="Ig-like_fold"/>
</dbReference>
<feature type="region of interest" description="Disordered" evidence="2">
    <location>
        <begin position="232"/>
        <end position="302"/>
    </location>
</feature>
<dbReference type="AlphaFoldDB" id="A0A401NJ86"/>
<evidence type="ECO:0000256" key="1">
    <source>
        <dbReference type="ARBA" id="ARBA00023180"/>
    </source>
</evidence>
<name>A0A401NJ86_SCYTO</name>
<organism evidence="6 7">
    <name type="scientific">Scyliorhinus torazame</name>
    <name type="common">Cloudy catshark</name>
    <name type="synonym">Catulus torazame</name>
    <dbReference type="NCBI Taxonomy" id="75743"/>
    <lineage>
        <taxon>Eukaryota</taxon>
        <taxon>Metazoa</taxon>
        <taxon>Chordata</taxon>
        <taxon>Craniata</taxon>
        <taxon>Vertebrata</taxon>
        <taxon>Chondrichthyes</taxon>
        <taxon>Elasmobranchii</taxon>
        <taxon>Galeomorphii</taxon>
        <taxon>Galeoidea</taxon>
        <taxon>Carcharhiniformes</taxon>
        <taxon>Scyliorhinidae</taxon>
        <taxon>Scyliorhinus</taxon>
    </lineage>
</organism>
<feature type="signal peptide" evidence="4">
    <location>
        <begin position="1"/>
        <end position="18"/>
    </location>
</feature>
<dbReference type="InterPro" id="IPR007110">
    <property type="entry name" value="Ig-like_dom"/>
</dbReference>
<dbReference type="Proteomes" id="UP000288216">
    <property type="component" value="Unassembled WGS sequence"/>
</dbReference>
<feature type="compositionally biased region" description="Polar residues" evidence="2">
    <location>
        <begin position="241"/>
        <end position="259"/>
    </location>
</feature>
<dbReference type="InterPro" id="IPR011162">
    <property type="entry name" value="MHC_I/II-like_Ag-recog"/>
</dbReference>
<dbReference type="InterPro" id="IPR036179">
    <property type="entry name" value="Ig-like_dom_sf"/>
</dbReference>
<dbReference type="SUPFAM" id="SSF54452">
    <property type="entry name" value="MHC antigen-recognition domain"/>
    <property type="match status" value="1"/>
</dbReference>
<reference evidence="6 7" key="1">
    <citation type="journal article" date="2018" name="Nat. Ecol. Evol.">
        <title>Shark genomes provide insights into elasmobranch evolution and the origin of vertebrates.</title>
        <authorList>
            <person name="Hara Y"/>
            <person name="Yamaguchi K"/>
            <person name="Onimaru K"/>
            <person name="Kadota M"/>
            <person name="Koyanagi M"/>
            <person name="Keeley SD"/>
            <person name="Tatsumi K"/>
            <person name="Tanaka K"/>
            <person name="Motone F"/>
            <person name="Kageyama Y"/>
            <person name="Nozu R"/>
            <person name="Adachi N"/>
            <person name="Nishimura O"/>
            <person name="Nakagawa R"/>
            <person name="Tanegashima C"/>
            <person name="Kiyatake I"/>
            <person name="Matsumoto R"/>
            <person name="Murakumo K"/>
            <person name="Nishida K"/>
            <person name="Terakita A"/>
            <person name="Kuratani S"/>
            <person name="Sato K"/>
            <person name="Hyodo S Kuraku.S."/>
        </authorList>
    </citation>
    <scope>NUCLEOTIDE SEQUENCE [LARGE SCALE GENOMIC DNA]</scope>
</reference>
<keyword evidence="3" id="KW-0472">Membrane</keyword>
<accession>A0A401NJ86</accession>
<dbReference type="SUPFAM" id="SSF48726">
    <property type="entry name" value="Immunoglobulin"/>
    <property type="match status" value="1"/>
</dbReference>
<dbReference type="InterPro" id="IPR003006">
    <property type="entry name" value="Ig/MHC_CS"/>
</dbReference>
<keyword evidence="4" id="KW-0732">Signal</keyword>
<dbReference type="OrthoDB" id="10043043at2759"/>